<dbReference type="GO" id="GO:0000184">
    <property type="term" value="P:nuclear-transcribed mRNA catabolic process, nonsense-mediated decay"/>
    <property type="evidence" value="ECO:0007669"/>
    <property type="project" value="UniProtKB-KW"/>
</dbReference>
<feature type="compositionally biased region" description="Basic and acidic residues" evidence="12">
    <location>
        <begin position="1048"/>
        <end position="1060"/>
    </location>
</feature>
<reference evidence="16" key="1">
    <citation type="submission" date="2021-10" db="EMBL/GenBank/DDBJ databases">
        <title>Tropical sea cucumber genome reveals ecological adaptation and Cuvierian tubules defense mechanism.</title>
        <authorList>
            <person name="Chen T."/>
        </authorList>
    </citation>
    <scope>NUCLEOTIDE SEQUENCE</scope>
    <source>
        <strain evidence="16">Nanhai2018</strain>
        <tissue evidence="16">Muscle</tissue>
    </source>
</reference>
<keyword evidence="17" id="KW-1185">Reference proteome</keyword>
<comment type="catalytic activity">
    <reaction evidence="9">
        <text>L-threonyl-[protein] + ATP = O-phospho-L-threonyl-[protein] + ADP + H(+)</text>
        <dbReference type="Rhea" id="RHEA:46608"/>
        <dbReference type="Rhea" id="RHEA-COMP:11060"/>
        <dbReference type="Rhea" id="RHEA-COMP:11605"/>
        <dbReference type="ChEBI" id="CHEBI:15378"/>
        <dbReference type="ChEBI" id="CHEBI:30013"/>
        <dbReference type="ChEBI" id="CHEBI:30616"/>
        <dbReference type="ChEBI" id="CHEBI:61977"/>
        <dbReference type="ChEBI" id="CHEBI:456216"/>
        <dbReference type="EC" id="2.7.11.1"/>
    </reaction>
</comment>
<evidence type="ECO:0000256" key="1">
    <source>
        <dbReference type="ARBA" id="ARBA00011031"/>
    </source>
</evidence>
<dbReference type="OrthoDB" id="10065496at2759"/>
<dbReference type="InterPro" id="IPR000403">
    <property type="entry name" value="PI3/4_kinase_cat_dom"/>
</dbReference>
<evidence type="ECO:0000256" key="5">
    <source>
        <dbReference type="ARBA" id="ARBA00022741"/>
    </source>
</evidence>
<dbReference type="PROSITE" id="PS51189">
    <property type="entry name" value="FAT"/>
    <property type="match status" value="1"/>
</dbReference>
<evidence type="ECO:0000256" key="9">
    <source>
        <dbReference type="ARBA" id="ARBA00047899"/>
    </source>
</evidence>
<dbReference type="PANTHER" id="PTHR11139">
    <property type="entry name" value="ATAXIA TELANGIECTASIA MUTATED ATM -RELATED"/>
    <property type="match status" value="1"/>
</dbReference>
<dbReference type="InterPro" id="IPR016024">
    <property type="entry name" value="ARM-type_fold"/>
</dbReference>
<evidence type="ECO:0000256" key="11">
    <source>
        <dbReference type="SAM" id="Coils"/>
    </source>
</evidence>
<evidence type="ECO:0000313" key="16">
    <source>
        <dbReference type="EMBL" id="KAJ8032527.1"/>
    </source>
</evidence>
<evidence type="ECO:0000313" key="17">
    <source>
        <dbReference type="Proteomes" id="UP001152320"/>
    </source>
</evidence>
<evidence type="ECO:0000259" key="15">
    <source>
        <dbReference type="PROSITE" id="PS51190"/>
    </source>
</evidence>
<dbReference type="Pfam" id="PF02260">
    <property type="entry name" value="FATC"/>
    <property type="match status" value="1"/>
</dbReference>
<dbReference type="Proteomes" id="UP001152320">
    <property type="component" value="Chromosome 12"/>
</dbReference>
<dbReference type="Pfam" id="PF15785">
    <property type="entry name" value="SMG1"/>
    <property type="match status" value="1"/>
</dbReference>
<feature type="region of interest" description="Disordered" evidence="12">
    <location>
        <begin position="708"/>
        <end position="728"/>
    </location>
</feature>
<feature type="domain" description="PI3K/PI4K catalytic" evidence="13">
    <location>
        <begin position="2076"/>
        <end position="2415"/>
    </location>
</feature>
<keyword evidence="3" id="KW-0723">Serine/threonine-protein kinase</keyword>
<evidence type="ECO:0000259" key="13">
    <source>
        <dbReference type="PROSITE" id="PS50290"/>
    </source>
</evidence>
<keyword evidence="5" id="KW-0547">Nucleotide-binding</keyword>
<accession>A0A9Q1BTK5</accession>
<keyword evidence="8" id="KW-0866">Nonsense-mediated mRNA decay</keyword>
<evidence type="ECO:0000256" key="2">
    <source>
        <dbReference type="ARBA" id="ARBA00012513"/>
    </source>
</evidence>
<dbReference type="GO" id="GO:0005634">
    <property type="term" value="C:nucleus"/>
    <property type="evidence" value="ECO:0007669"/>
    <property type="project" value="TreeGrafter"/>
</dbReference>
<dbReference type="Gene3D" id="3.30.1010.10">
    <property type="entry name" value="Phosphatidylinositol 3-kinase Catalytic Subunit, Chain A, domain 4"/>
    <property type="match status" value="1"/>
</dbReference>
<dbReference type="InterPro" id="IPR036940">
    <property type="entry name" value="PI3/4_kinase_cat_sf"/>
</dbReference>
<dbReference type="SMART" id="SM01345">
    <property type="entry name" value="Rapamycin_bind"/>
    <property type="match status" value="1"/>
</dbReference>
<dbReference type="InterPro" id="IPR018936">
    <property type="entry name" value="PI3/4_kinase_CS"/>
</dbReference>
<dbReference type="Gene3D" id="1.10.1070.11">
    <property type="entry name" value="Phosphatidylinositol 3-/4-kinase, catalytic domain"/>
    <property type="match status" value="1"/>
</dbReference>
<keyword evidence="11" id="KW-0175">Coiled coil</keyword>
<dbReference type="PROSITE" id="PS00916">
    <property type="entry name" value="PI3_4_KINASE_2"/>
    <property type="match status" value="1"/>
</dbReference>
<organism evidence="16 17">
    <name type="scientific">Holothuria leucospilota</name>
    <name type="common">Black long sea cucumber</name>
    <name type="synonym">Mertensiothuria leucospilota</name>
    <dbReference type="NCBI Taxonomy" id="206669"/>
    <lineage>
        <taxon>Eukaryota</taxon>
        <taxon>Metazoa</taxon>
        <taxon>Echinodermata</taxon>
        <taxon>Eleutherozoa</taxon>
        <taxon>Echinozoa</taxon>
        <taxon>Holothuroidea</taxon>
        <taxon>Aspidochirotacea</taxon>
        <taxon>Aspidochirotida</taxon>
        <taxon>Holothuriidae</taxon>
        <taxon>Holothuria</taxon>
    </lineage>
</organism>
<name>A0A9Q1BTK5_HOLLE</name>
<dbReference type="PANTHER" id="PTHR11139:SF71">
    <property type="entry name" value="SERINE_THREONINE-PROTEIN KINASE SMG1"/>
    <property type="match status" value="1"/>
</dbReference>
<comment type="catalytic activity">
    <reaction evidence="10">
        <text>L-seryl-[protein] + ATP = O-phospho-L-seryl-[protein] + ADP + H(+)</text>
        <dbReference type="Rhea" id="RHEA:17989"/>
        <dbReference type="Rhea" id="RHEA-COMP:9863"/>
        <dbReference type="Rhea" id="RHEA-COMP:11604"/>
        <dbReference type="ChEBI" id="CHEBI:15378"/>
        <dbReference type="ChEBI" id="CHEBI:29999"/>
        <dbReference type="ChEBI" id="CHEBI:30616"/>
        <dbReference type="ChEBI" id="CHEBI:83421"/>
        <dbReference type="ChEBI" id="CHEBI:456216"/>
        <dbReference type="EC" id="2.7.11.1"/>
    </reaction>
</comment>
<keyword evidence="4" id="KW-0808">Transferase</keyword>
<feature type="region of interest" description="Disordered" evidence="12">
    <location>
        <begin position="2986"/>
        <end position="3006"/>
    </location>
</feature>
<dbReference type="InterPro" id="IPR011009">
    <property type="entry name" value="Kinase-like_dom_sf"/>
</dbReference>
<dbReference type="InterPro" id="IPR031559">
    <property type="entry name" value="SMG1"/>
</dbReference>
<feature type="domain" description="FATC" evidence="15">
    <location>
        <begin position="3579"/>
        <end position="3611"/>
    </location>
</feature>
<evidence type="ECO:0000256" key="8">
    <source>
        <dbReference type="ARBA" id="ARBA00023161"/>
    </source>
</evidence>
<protein>
    <recommendedName>
        <fullName evidence="2">non-specific serine/threonine protein kinase</fullName>
        <ecNumber evidence="2">2.7.11.1</ecNumber>
    </recommendedName>
</protein>
<feature type="region of interest" description="Disordered" evidence="12">
    <location>
        <begin position="1047"/>
        <end position="1067"/>
    </location>
</feature>
<evidence type="ECO:0000256" key="6">
    <source>
        <dbReference type="ARBA" id="ARBA00022777"/>
    </source>
</evidence>
<comment type="similarity">
    <text evidence="1">Belongs to the PI3/PI4-kinase family.</text>
</comment>
<evidence type="ECO:0000256" key="4">
    <source>
        <dbReference type="ARBA" id="ARBA00022679"/>
    </source>
</evidence>
<feature type="coiled-coil region" evidence="11">
    <location>
        <begin position="2564"/>
        <end position="2591"/>
    </location>
</feature>
<feature type="coiled-coil region" evidence="11">
    <location>
        <begin position="3073"/>
        <end position="3124"/>
    </location>
</feature>
<dbReference type="PROSITE" id="PS51190">
    <property type="entry name" value="FATC"/>
    <property type="match status" value="1"/>
</dbReference>
<comment type="caution">
    <text evidence="16">The sequence shown here is derived from an EMBL/GenBank/DDBJ whole genome shotgun (WGS) entry which is preliminary data.</text>
</comment>
<dbReference type="GO" id="GO:0004674">
    <property type="term" value="F:protein serine/threonine kinase activity"/>
    <property type="evidence" value="ECO:0007669"/>
    <property type="project" value="UniProtKB-KW"/>
</dbReference>
<evidence type="ECO:0000259" key="14">
    <source>
        <dbReference type="PROSITE" id="PS51189"/>
    </source>
</evidence>
<dbReference type="SMART" id="SM00146">
    <property type="entry name" value="PI3Kc"/>
    <property type="match status" value="1"/>
</dbReference>
<dbReference type="SMART" id="SM01343">
    <property type="entry name" value="FATC"/>
    <property type="match status" value="1"/>
</dbReference>
<dbReference type="PROSITE" id="PS50290">
    <property type="entry name" value="PI3_4_KINASE_3"/>
    <property type="match status" value="1"/>
</dbReference>
<dbReference type="CDD" id="cd05170">
    <property type="entry name" value="PIKKc_SMG1"/>
    <property type="match status" value="1"/>
</dbReference>
<feature type="domain" description="FAT" evidence="14">
    <location>
        <begin position="1426"/>
        <end position="1807"/>
    </location>
</feature>
<dbReference type="SUPFAM" id="SSF56112">
    <property type="entry name" value="Protein kinase-like (PK-like)"/>
    <property type="match status" value="1"/>
</dbReference>
<dbReference type="EC" id="2.7.11.1" evidence="2"/>
<evidence type="ECO:0000256" key="7">
    <source>
        <dbReference type="ARBA" id="ARBA00022840"/>
    </source>
</evidence>
<dbReference type="EMBL" id="JAIZAY010000012">
    <property type="protein sequence ID" value="KAJ8032527.1"/>
    <property type="molecule type" value="Genomic_DNA"/>
</dbReference>
<evidence type="ECO:0000256" key="3">
    <source>
        <dbReference type="ARBA" id="ARBA00022527"/>
    </source>
</evidence>
<feature type="region of interest" description="Disordered" evidence="12">
    <location>
        <begin position="240"/>
        <end position="260"/>
    </location>
</feature>
<dbReference type="InterPro" id="IPR039414">
    <property type="entry name" value="SMG1_PIKKc"/>
</dbReference>
<feature type="region of interest" description="Disordered" evidence="12">
    <location>
        <begin position="1691"/>
        <end position="1716"/>
    </location>
</feature>
<keyword evidence="6 16" id="KW-0418">Kinase</keyword>
<sequence length="3611" mass="404004">MRRQGRKLFTDRSTFSSLVRSVVQETDGEHRRSSLASLQDYITRTENIKTVREQADSLLLVMCEIFQDRCSPDFKLQCSQLAGILIVLCGGDCRRLIVWLFNRLETRTNDEVKGFILSAILQTLEHGRRNAHIEQLLPLIMNNLQSALEVAETSEMLVTVTNAIHFMAQNYPNIFSAHFKDTVDILVGWHIDVTQKSSLIKYCSDSLISLRPFWIEDINFTVHLLSQFVEDLEAYAEDLTSQAGTTDTQETEKLSEQSDIPTPELCKQKIEAFLGVFMTVVRSVSDALSPASVPAITPMFISRVFNSIIQSAETVAKYFPEDNGILCKANACISVICDALTTHLNQCQSDLLTYIQKQLEALLLQQEAPIQNLASALNLFQKLCRYSSTGLSGDLIKSLLSPDSKVRMLRHKNSKELVHLLLKVYQSLLCIKDVTVLEQVYSLILGDLEVAFNTLLTSTKGGVTCALVNNNPFNGRPSALSLSDAELITTFDLAALTEIGRTKSILGVWALSPSVFDLLTSHLLPKSWVIARSHPAVHYTLLHTLFTHCESHSHFISSSLGIAIPSGATEPPGGVSKTGQHFMKILTLLADLLPNPVLIADSRRLVIHWLSNVIVTLQQGGYYHVFTTPQFISTLDALLQLAFDVELDIIIAVCECLQLALPTPNLPITFMERVFSICKTHLASTNPTVATSYSHLLNHMPFHVLSRNDPAPLTKTSNQDKRSGRNGMELHQLQVLPRSRRSHMTRQTNETFLWSDARTVLAFLLLGEQPGDADWLAKIYHNCQRPQHTKVKSDNIIDKTIDHNLAVQCFWATWEAAQFCVMSKLRTPIGKPQDTFRAIEGALKDFVTDVHMNEETKPSVKAFSREYNSLHLRPLLLLQFMEHLEKLVYNATEGCAVSLPMTNKSVKTFFRTNTTTCQDWFSLMRPVLYSVAINCDQHSFAYKQATGIIKDCIVKGTTADGKFEDAVQKATYCLAKLGDAQAIVGLQTWCEKKTQRKFPWLSALVRHAERNFESCAVETIHALKDYANISDSLDMPLILMQKLPKGSEVTKPERDGKEGTKNGPTIKLMTRDSNNGNNSNNPFQGNPAVVSFLANEVVDMYLTVGDYKSALEWQDAVRHLKTKTTDGVAKSLTLHEDFNAVRALSSFQDLDFKAAQEHLNLIPELTTFQTPIDECEVEKDSVFNLPALRKTSWLLMVESLCQNHLLGCAANPLAAKNGISCPHPEMSKVLDMFEKAQRLQSGGLKLNLLEWPSLTSDLASVSQLTSMMMNTVQTTSPNFLLPLGAELDLHPNEQDLKSLCQAVLLTTYQLHLQRTRGNSGLELEIAVHLSELHLAVASLARKLGNLKLAEKYLLSQVTWMSNGLSQYKFDASSTTSPGKSLLSLVEDGATKDLSNLVSFRLERECCKLFHSGNQKLIAWEQMAAVILKYTSLSNPSYSAAPDYLQICELNSRSLCGLVKWITADYRTAVPHLKQARGTELGEMSNLAKSLFMLLEMEQNGSMQGLGLGMYIQQVPGSSGVGASPAISENDAVCGRLLHLATMQSPSLAKAWASLAAWCYRWGRKAVDIASEEDALNLTTEEKSQIVHLLPATTEAAIRHEVTELLNQANVKSMNVGEEDITEQLQSVQDNGYESMRKKLLTTCPDLEQAEGVIIESLLGIWKQMCSRVYSHYRLAAWAYFTFLQLNGAEKPPSVSNGNSSSNNACNDATDGEKDDLTLSSHQEDHNVTATLRLLRLLVKHASHLKNVLETGLATTPTGPWKSIIPQLFSRLNHPEAYVRQSISDLLCRVAQDSPHLIVYQAVVGCADSDDKKDQSQEAQQGVITKILSAPSKGNMQLTPGEDILESYPRGLSEAAVSITDEEGVEEDDERNQSLHMMENSLQTILSVLSQHNPNMVTMTRLLVKELRRITLLWEELWLGTLNHVQHDVTRRIAQLEEGVQRIQKNESLSKQEKEAILQEKHKAILKPIVFALEQVELLTSRQAETPSEKLFQQNFSGQISKALTALKQPENLEKPSSCWSLFKQFHNHLNQRANRRTHSFLHLLDVSPKLAEIRDSPIPLPGLSCNTRQVVTINSMSNSINILPTKTKPKKLIFNGSDGKRHTYLFKGLEDLHLDERIMQFLTIVNTMFGRNKKSEASLYHACHYSVTPLGPRSGLIQWVDGAFALYGLYKRWQQREAVTASINKGGETVTAQQPMRPSELYFNKITTALKKEGLSVTTARKDWPLSLQCDVLQDLIEETPEDLLAKELWCSTGGANEWWYLTQSFSRSTAVMSIIGYIIGLGDRHLDNVLVNFMTGEVVHIDYNVCFEKGKNLRIPERVPFRLTQNIQNALGLTGIEGTFRYSCEEVLKILRKGRETLLTLLEAFVYDPLVDWTTGNEGGFAGAFYGGGHLNPVVADGGERRREMEREATKSLFSSRVAEMKGEWYAIRDDLHQALVGLKDGILEYLETISRKDEVSKSSDHLSKQLDLLQVAFKDKQQKHSLYTLQERWQEVKQIESTWNQIRTEIDKRNRDCQRFYLQHKLALDTVRGQQLNPVIAYLSKPLDLGKQTYVTAAGFLQKAGQGHLVAQYEKLEQELNQAVNQRRKQLQLCMEKLQLYCSVAVKFPENFAEQNRVYTWQGWLQQLLKDMSPDICKRLLQQFQRDYSAPSARQVKDTLAKESMLAKAATRAKAVLKDLNMKGKVELQAMASGGSTRIENLHKQLQKQLQGRHESVSISPSVLPHILTVMETTYKLDREMSDAGAVLYKNVLLKTGPLMKLQNSLHAAENILSLPPLLAEIQQESKPLDKILQCLHFLNSSIDQILLLYSQFEQLWLPEAVELLMEGDRPLLVAIGSLNDMIGECPMTLEDMIGEMEQCIEMSSEAPQITLVDACQILQTKYQHVLSSFLTGSKSHLAPTLGETLFLDMEDLFRQVKDNIERLVKSQELVEVQDQWKEIKCVKEASSVKALMISSDNLVQVRDLLFLYQLLFLQQTFASAQQFVANKPKENGTSSKRKPHNSQGKQHMNNQASLLEPVKKCFGKIIHKVILGVGTELLTIASIVSTLHVIPDMREMLQAMTSIQEFASMSQEYLDVTERNKSKLKIELEATVKELVDAVHGLNRVRHLELELQMYQEVVSRAEGRVVMMQWLYEDVLLTERNFHFQYPGRTVVMTGIHREYQQLVAMDRNISSLLEKIVSMQGDISQRLKWAAGANPQVSEVLKTVESSLEHKSAVYQLEAKYSSQLTALCNAILHFEAHRTRTSESIKADAAMQDLLKRCDEVAKRRSESTAGVSDLEVSLVTMRPPTPDKPINGKWIRGMIDAVKKKMSDGEKLMSNAEVEVTKGKECLVSKLDPVYSKMTELHNLMSDIKPLLRNLAQEEEEGARENGGEGAEPETGESAKKFLLEYRDFSDDLASIVKQVMREKGGDENTGNIQVLTDLQSKMVAFAQGMTRIFDSLVNLAKPLTTAGEDLTPTPGGSELGLVAAQGGGKVDIPQVDVLLSINKKVGGGEGELKQQAPCTLTPTNVATPPASVKAVGASSPSASLRPTAPAVTKTSPAIMCDPRTGKLIQVRNAHAINVWRRVKGKLDGRDPEPSHRLTVPEQVDFVIKEATNYDNLATLYEGWTAWV</sequence>
<proteinExistence type="inferred from homology"/>
<gene>
    <name evidence="16" type="ORF">HOLleu_26078</name>
</gene>
<dbReference type="GO" id="GO:0005524">
    <property type="term" value="F:ATP binding"/>
    <property type="evidence" value="ECO:0007669"/>
    <property type="project" value="UniProtKB-KW"/>
</dbReference>
<dbReference type="InterPro" id="IPR050517">
    <property type="entry name" value="DDR_Repair_Kinase"/>
</dbReference>
<evidence type="ECO:0000256" key="10">
    <source>
        <dbReference type="ARBA" id="ARBA00048679"/>
    </source>
</evidence>
<dbReference type="SUPFAM" id="SSF48371">
    <property type="entry name" value="ARM repeat"/>
    <property type="match status" value="2"/>
</dbReference>
<feature type="compositionally biased region" description="Low complexity" evidence="12">
    <location>
        <begin position="1693"/>
        <end position="1706"/>
    </location>
</feature>
<keyword evidence="7" id="KW-0067">ATP-binding</keyword>
<dbReference type="InterPro" id="IPR003152">
    <property type="entry name" value="FATC_dom"/>
</dbReference>
<dbReference type="InterPro" id="IPR014009">
    <property type="entry name" value="PIK_FAT"/>
</dbReference>
<evidence type="ECO:0000256" key="12">
    <source>
        <dbReference type="SAM" id="MobiDB-lite"/>
    </source>
</evidence>
<dbReference type="Pfam" id="PF00454">
    <property type="entry name" value="PI3_PI4_kinase"/>
    <property type="match status" value="1"/>
</dbReference>
<dbReference type="FunFam" id="1.10.1070.11:FF:000008">
    <property type="entry name" value="serine/threonine-protein kinase SMG1 isoform X2"/>
    <property type="match status" value="1"/>
</dbReference>